<evidence type="ECO:0000313" key="3">
    <source>
        <dbReference type="Proteomes" id="UP000623467"/>
    </source>
</evidence>
<keyword evidence="1" id="KW-0812">Transmembrane</keyword>
<name>A0A8H7CE33_9AGAR</name>
<dbReference type="EMBL" id="JACAZH010000049">
    <property type="protein sequence ID" value="KAF7334209.1"/>
    <property type="molecule type" value="Genomic_DNA"/>
</dbReference>
<organism evidence="2 3">
    <name type="scientific">Mycena sanguinolenta</name>
    <dbReference type="NCBI Taxonomy" id="230812"/>
    <lineage>
        <taxon>Eukaryota</taxon>
        <taxon>Fungi</taxon>
        <taxon>Dikarya</taxon>
        <taxon>Basidiomycota</taxon>
        <taxon>Agaricomycotina</taxon>
        <taxon>Agaricomycetes</taxon>
        <taxon>Agaricomycetidae</taxon>
        <taxon>Agaricales</taxon>
        <taxon>Marasmiineae</taxon>
        <taxon>Mycenaceae</taxon>
        <taxon>Mycena</taxon>
    </lineage>
</organism>
<reference evidence="2" key="1">
    <citation type="submission" date="2020-05" db="EMBL/GenBank/DDBJ databases">
        <title>Mycena genomes resolve the evolution of fungal bioluminescence.</title>
        <authorList>
            <person name="Tsai I.J."/>
        </authorList>
    </citation>
    <scope>NUCLEOTIDE SEQUENCE</scope>
    <source>
        <strain evidence="2">160909Yilan</strain>
    </source>
</reference>
<accession>A0A8H7CE33</accession>
<feature type="transmembrane region" description="Helical" evidence="1">
    <location>
        <begin position="343"/>
        <end position="360"/>
    </location>
</feature>
<feature type="transmembrane region" description="Helical" evidence="1">
    <location>
        <begin position="207"/>
        <end position="229"/>
    </location>
</feature>
<feature type="transmembrane region" description="Helical" evidence="1">
    <location>
        <begin position="366"/>
        <end position="387"/>
    </location>
</feature>
<dbReference type="AlphaFoldDB" id="A0A8H7CE33"/>
<feature type="transmembrane region" description="Helical" evidence="1">
    <location>
        <begin position="286"/>
        <end position="307"/>
    </location>
</feature>
<dbReference type="Proteomes" id="UP000623467">
    <property type="component" value="Unassembled WGS sequence"/>
</dbReference>
<sequence>MLVPRANQTFKALYHAALGDCLGLCCSISTFFPSTRSTRSSPTICSPLDIRYFSAAAAWDSFHRALTCQRLKLTRDGATLLPPFVVRAEMEAAISAHEIMHGSRVPFYLSVSWSLMANTTELPNAFTPLAFVPPTLANALEVSRYLYAATLGAYVWDIGLNLGNDYVLLFKHRVRFPTIMYFMSRAFTLAYILTSFIFLVAPVKNCNALAVGLDVCFVLSQTSTALLFFLRVTAVWHPSKIAYAIFSILCMAVLGAGITAPLGIPAAQIGPTKQCIITAVPANTELAVIMPLINDTAVFLAITYRVLAHTVVANSSMARFRVFLGGKGLSTLSQALLQTGQHFYLIAVVTHIVVLVMLKLPHLSEVYNVMLAIPAISLVNAMACLVFRRIKFGLIAPDGTSNISITVDFHATANPRSFSLPIHHTDSTTAGSGSNTAFPLDVRARREVDKLEDGAEAYACEEISKPRDLV</sequence>
<feature type="transmembrane region" description="Helical" evidence="1">
    <location>
        <begin position="241"/>
        <end position="266"/>
    </location>
</feature>
<proteinExistence type="predicted"/>
<feature type="transmembrane region" description="Helical" evidence="1">
    <location>
        <begin position="179"/>
        <end position="201"/>
    </location>
</feature>
<dbReference type="OrthoDB" id="3038990at2759"/>
<evidence type="ECO:0000256" key="1">
    <source>
        <dbReference type="SAM" id="Phobius"/>
    </source>
</evidence>
<evidence type="ECO:0000313" key="2">
    <source>
        <dbReference type="EMBL" id="KAF7334209.1"/>
    </source>
</evidence>
<keyword evidence="1" id="KW-0472">Membrane</keyword>
<comment type="caution">
    <text evidence="2">The sequence shown here is derived from an EMBL/GenBank/DDBJ whole genome shotgun (WGS) entry which is preliminary data.</text>
</comment>
<protein>
    <submittedName>
        <fullName evidence="2">Uncharacterized protein</fullName>
    </submittedName>
</protein>
<keyword evidence="3" id="KW-1185">Reference proteome</keyword>
<keyword evidence="1" id="KW-1133">Transmembrane helix</keyword>
<gene>
    <name evidence="2" type="ORF">MSAN_02382200</name>
</gene>